<evidence type="ECO:0000259" key="4">
    <source>
        <dbReference type="PROSITE" id="PS51762"/>
    </source>
</evidence>
<feature type="compositionally biased region" description="Basic and acidic residues" evidence="2">
    <location>
        <begin position="424"/>
        <end position="439"/>
    </location>
</feature>
<comment type="caution">
    <text evidence="5">The sequence shown here is derived from an EMBL/GenBank/DDBJ whole genome shotgun (WGS) entry which is preliminary data.</text>
</comment>
<dbReference type="Pfam" id="PF00722">
    <property type="entry name" value="Glyco_hydro_16"/>
    <property type="match status" value="1"/>
</dbReference>
<keyword evidence="3" id="KW-1133">Transmembrane helix</keyword>
<accession>A0ABQ8G9T1</accession>
<evidence type="ECO:0000256" key="2">
    <source>
        <dbReference type="SAM" id="MobiDB-lite"/>
    </source>
</evidence>
<reference evidence="5 6" key="1">
    <citation type="journal article" date="2021" name="Nat. Commun.">
        <title>Genetic determinants of endophytism in the Arabidopsis root mycobiome.</title>
        <authorList>
            <person name="Mesny F."/>
            <person name="Miyauchi S."/>
            <person name="Thiergart T."/>
            <person name="Pickel B."/>
            <person name="Atanasova L."/>
            <person name="Karlsson M."/>
            <person name="Huettel B."/>
            <person name="Barry K.W."/>
            <person name="Haridas S."/>
            <person name="Chen C."/>
            <person name="Bauer D."/>
            <person name="Andreopoulos W."/>
            <person name="Pangilinan J."/>
            <person name="LaButti K."/>
            <person name="Riley R."/>
            <person name="Lipzen A."/>
            <person name="Clum A."/>
            <person name="Drula E."/>
            <person name="Henrissat B."/>
            <person name="Kohler A."/>
            <person name="Grigoriev I.V."/>
            <person name="Martin F.M."/>
            <person name="Hacquard S."/>
        </authorList>
    </citation>
    <scope>NUCLEOTIDE SEQUENCE [LARGE SCALE GENOMIC DNA]</scope>
    <source>
        <strain evidence="5 6">MPI-SDFR-AT-0080</strain>
    </source>
</reference>
<dbReference type="SUPFAM" id="SSF49899">
    <property type="entry name" value="Concanavalin A-like lectins/glucanases"/>
    <property type="match status" value="1"/>
</dbReference>
<comment type="similarity">
    <text evidence="1">Belongs to the glycosyl hydrolase 16 family.</text>
</comment>
<feature type="compositionally biased region" description="Polar residues" evidence="2">
    <location>
        <begin position="52"/>
        <end position="62"/>
    </location>
</feature>
<dbReference type="InterPro" id="IPR013320">
    <property type="entry name" value="ConA-like_dom_sf"/>
</dbReference>
<dbReference type="InterPro" id="IPR050546">
    <property type="entry name" value="Glycosyl_Hydrlase_16"/>
</dbReference>
<feature type="transmembrane region" description="Helical" evidence="3">
    <location>
        <begin position="148"/>
        <end position="170"/>
    </location>
</feature>
<feature type="region of interest" description="Disordered" evidence="2">
    <location>
        <begin position="14"/>
        <end position="62"/>
    </location>
</feature>
<dbReference type="Proteomes" id="UP000774617">
    <property type="component" value="Unassembled WGS sequence"/>
</dbReference>
<dbReference type="PROSITE" id="PS51762">
    <property type="entry name" value="GH16_2"/>
    <property type="match status" value="1"/>
</dbReference>
<evidence type="ECO:0000256" key="1">
    <source>
        <dbReference type="ARBA" id="ARBA00006865"/>
    </source>
</evidence>
<dbReference type="EMBL" id="JAGTJR010000014">
    <property type="protein sequence ID" value="KAH7049314.1"/>
    <property type="molecule type" value="Genomic_DNA"/>
</dbReference>
<feature type="domain" description="GH16" evidence="4">
    <location>
        <begin position="208"/>
        <end position="559"/>
    </location>
</feature>
<organism evidence="5 6">
    <name type="scientific">Macrophomina phaseolina</name>
    <dbReference type="NCBI Taxonomy" id="35725"/>
    <lineage>
        <taxon>Eukaryota</taxon>
        <taxon>Fungi</taxon>
        <taxon>Dikarya</taxon>
        <taxon>Ascomycota</taxon>
        <taxon>Pezizomycotina</taxon>
        <taxon>Dothideomycetes</taxon>
        <taxon>Dothideomycetes incertae sedis</taxon>
        <taxon>Botryosphaeriales</taxon>
        <taxon>Botryosphaeriaceae</taxon>
        <taxon>Macrophomina</taxon>
    </lineage>
</organism>
<keyword evidence="6" id="KW-1185">Reference proteome</keyword>
<evidence type="ECO:0000313" key="5">
    <source>
        <dbReference type="EMBL" id="KAH7049314.1"/>
    </source>
</evidence>
<keyword evidence="3" id="KW-0812">Transmembrane</keyword>
<evidence type="ECO:0000313" key="6">
    <source>
        <dbReference type="Proteomes" id="UP000774617"/>
    </source>
</evidence>
<feature type="region of interest" description="Disordered" evidence="2">
    <location>
        <begin position="411"/>
        <end position="439"/>
    </location>
</feature>
<evidence type="ECO:0000256" key="3">
    <source>
        <dbReference type="SAM" id="Phobius"/>
    </source>
</evidence>
<proteinExistence type="inferred from homology"/>
<feature type="compositionally biased region" description="Polar residues" evidence="2">
    <location>
        <begin position="28"/>
        <end position="38"/>
    </location>
</feature>
<gene>
    <name evidence="5" type="ORF">B0J12DRAFT_754481</name>
</gene>
<keyword evidence="3" id="KW-0472">Membrane</keyword>
<dbReference type="Gene3D" id="2.60.120.200">
    <property type="match status" value="1"/>
</dbReference>
<protein>
    <submittedName>
        <fullName evidence="5">Concanavalin A-like lectin/glucanase domain-containing protein</fullName>
    </submittedName>
</protein>
<name>A0ABQ8G9T1_9PEZI</name>
<dbReference type="PANTHER" id="PTHR10963:SF55">
    <property type="entry name" value="GLYCOSIDE HYDROLASE FAMILY 16 PROTEIN"/>
    <property type="match status" value="1"/>
</dbReference>
<dbReference type="InterPro" id="IPR000757">
    <property type="entry name" value="Beta-glucanase-like"/>
</dbReference>
<sequence length="559" mass="63130">MANQLHCHHYAGQQCPARENEKTAARVISSSSQGSSENPFAPPNDLSRAHSRGTSVVSSQRTPLNGYQDSCSGFFFMPQLWPRPVLTKSRSFRSENDTATQIQELATEAGGVRPTSTPVPCQLSLTTPRYDEKPWTQEKSPRMKWEKVIFWCGVALGFLIGAAICFLSWMSVMNGEFCLMFEDGFHAGIDDSTWNFEIQRGGFGTGSFEWTTDDPKNVFTDAEGLHIVPTLTTESTDITLAEMYDNYVLNLTTDGTCTHPRLDIGACSIRSNKTAGTIINPVRSARINTKGKRTIRYGKVEVVAKMPRGSWLWPAIWMMPDADVYGAWPRSGEIDIAESRGNYGDDYPDGRDSVVSALHWGPLPEADAFYKTAGKHNVRRTDYSEAFHTYGLEWTEDYLFTYLDSRLLRSHKPPHHPNMPRSVNRKDTSKGQHRPTADSDPWKQQVFFIKFNHGYKHMWDRGRFGEVKINKSALFDPWSQTGRPNTPFDQSFYLILNVAVGGTNGFFEDGVANKPWVDASYNAPKEFFDARELWLPTWANGTARGMTVRSVKMWKQGRC</sequence>
<dbReference type="PANTHER" id="PTHR10963">
    <property type="entry name" value="GLYCOSYL HYDROLASE-RELATED"/>
    <property type="match status" value="1"/>
</dbReference>